<evidence type="ECO:0000259" key="8">
    <source>
        <dbReference type="Pfam" id="PF00892"/>
    </source>
</evidence>
<feature type="transmembrane region" description="Helical" evidence="7">
    <location>
        <begin position="48"/>
        <end position="66"/>
    </location>
</feature>
<accession>A0A1M6K5G1</accession>
<dbReference type="InterPro" id="IPR050638">
    <property type="entry name" value="AA-Vitamin_Transporters"/>
</dbReference>
<feature type="transmembrane region" description="Helical" evidence="7">
    <location>
        <begin position="16"/>
        <end position="36"/>
    </location>
</feature>
<comment type="similarity">
    <text evidence="2">Belongs to the EamA transporter family.</text>
</comment>
<dbReference type="InterPro" id="IPR000620">
    <property type="entry name" value="EamA_dom"/>
</dbReference>
<protein>
    <submittedName>
        <fullName evidence="9">EamA-like transporter family protein</fullName>
    </submittedName>
</protein>
<dbReference type="PANTHER" id="PTHR32322:SF18">
    <property type="entry name" value="S-ADENOSYLMETHIONINE_S-ADENOSYLHOMOCYSTEINE TRANSPORTER"/>
    <property type="match status" value="1"/>
</dbReference>
<evidence type="ECO:0000256" key="6">
    <source>
        <dbReference type="ARBA" id="ARBA00023136"/>
    </source>
</evidence>
<keyword evidence="4 7" id="KW-0812">Transmembrane</keyword>
<keyword evidence="10" id="KW-1185">Reference proteome</keyword>
<dbReference type="GO" id="GO:0005886">
    <property type="term" value="C:plasma membrane"/>
    <property type="evidence" value="ECO:0007669"/>
    <property type="project" value="UniProtKB-SubCell"/>
</dbReference>
<evidence type="ECO:0000256" key="4">
    <source>
        <dbReference type="ARBA" id="ARBA00022692"/>
    </source>
</evidence>
<gene>
    <name evidence="9" type="ORF">SAMN02745975_02318</name>
</gene>
<evidence type="ECO:0000313" key="9">
    <source>
        <dbReference type="EMBL" id="SHJ54198.1"/>
    </source>
</evidence>
<dbReference type="InterPro" id="IPR037185">
    <property type="entry name" value="EmrE-like"/>
</dbReference>
<evidence type="ECO:0000256" key="1">
    <source>
        <dbReference type="ARBA" id="ARBA00004651"/>
    </source>
</evidence>
<feature type="transmembrane region" description="Helical" evidence="7">
    <location>
        <begin position="78"/>
        <end position="95"/>
    </location>
</feature>
<dbReference type="STRING" id="1121919.SAMN02745975_02318"/>
<sequence>MTILAPFVLKEKLTPVKVGCIITAMIGLFLVVNIGGSNTSNSYNHAVGIPYGLLAATLYASVVLMNKFIKNLSGFETTLVQLMIAVLVLLPYILIKDSMNFSGLNSSSIICILLLGIIHTGIAYYLYFTSIKELKGQTIAVLSYIDPISAVIIAAIFLGESMNFIQMIGGVLILGSTFLSKRMETKVQGLKETT</sequence>
<name>A0A1M6K5G1_9FIRM</name>
<reference evidence="10" key="1">
    <citation type="submission" date="2016-11" db="EMBL/GenBank/DDBJ databases">
        <authorList>
            <person name="Varghese N."/>
            <person name="Submissions S."/>
        </authorList>
    </citation>
    <scope>NUCLEOTIDE SEQUENCE [LARGE SCALE GENOMIC DNA]</scope>
    <source>
        <strain evidence="10">DSM 17957</strain>
    </source>
</reference>
<dbReference type="Proteomes" id="UP000184536">
    <property type="component" value="Unassembled WGS sequence"/>
</dbReference>
<feature type="domain" description="EamA" evidence="8">
    <location>
        <begin position="48"/>
        <end position="179"/>
    </location>
</feature>
<evidence type="ECO:0000313" key="10">
    <source>
        <dbReference type="Proteomes" id="UP000184536"/>
    </source>
</evidence>
<feature type="transmembrane region" description="Helical" evidence="7">
    <location>
        <begin position="139"/>
        <end position="158"/>
    </location>
</feature>
<dbReference type="SUPFAM" id="SSF103481">
    <property type="entry name" value="Multidrug resistance efflux transporter EmrE"/>
    <property type="match status" value="1"/>
</dbReference>
<evidence type="ECO:0000256" key="7">
    <source>
        <dbReference type="SAM" id="Phobius"/>
    </source>
</evidence>
<evidence type="ECO:0000256" key="2">
    <source>
        <dbReference type="ARBA" id="ARBA00007362"/>
    </source>
</evidence>
<evidence type="ECO:0000256" key="3">
    <source>
        <dbReference type="ARBA" id="ARBA00022475"/>
    </source>
</evidence>
<comment type="subcellular location">
    <subcellularLocation>
        <location evidence="1">Cell membrane</location>
        <topology evidence="1">Multi-pass membrane protein</topology>
    </subcellularLocation>
</comment>
<evidence type="ECO:0000256" key="5">
    <source>
        <dbReference type="ARBA" id="ARBA00022989"/>
    </source>
</evidence>
<keyword evidence="3" id="KW-1003">Cell membrane</keyword>
<keyword evidence="5 7" id="KW-1133">Transmembrane helix</keyword>
<keyword evidence="6 7" id="KW-0472">Membrane</keyword>
<organism evidence="9 10">
    <name type="scientific">Geosporobacter subterraneus DSM 17957</name>
    <dbReference type="NCBI Taxonomy" id="1121919"/>
    <lineage>
        <taxon>Bacteria</taxon>
        <taxon>Bacillati</taxon>
        <taxon>Bacillota</taxon>
        <taxon>Clostridia</taxon>
        <taxon>Peptostreptococcales</taxon>
        <taxon>Thermotaleaceae</taxon>
        <taxon>Geosporobacter</taxon>
    </lineage>
</organism>
<dbReference type="AlphaFoldDB" id="A0A1M6K5G1"/>
<dbReference type="PANTHER" id="PTHR32322">
    <property type="entry name" value="INNER MEMBRANE TRANSPORTER"/>
    <property type="match status" value="1"/>
</dbReference>
<dbReference type="EMBL" id="FQZV01000029">
    <property type="protein sequence ID" value="SHJ54198.1"/>
    <property type="molecule type" value="Genomic_DNA"/>
</dbReference>
<feature type="transmembrane region" description="Helical" evidence="7">
    <location>
        <begin position="107"/>
        <end position="127"/>
    </location>
</feature>
<proteinExistence type="inferred from homology"/>
<feature type="transmembrane region" description="Helical" evidence="7">
    <location>
        <begin position="164"/>
        <end position="180"/>
    </location>
</feature>
<dbReference type="Pfam" id="PF00892">
    <property type="entry name" value="EamA"/>
    <property type="match status" value="1"/>
</dbReference>